<dbReference type="EMBL" id="CP003630">
    <property type="protein sequence ID" value="AFZ17372.1"/>
    <property type="molecule type" value="Genomic_DNA"/>
</dbReference>
<keyword evidence="3" id="KW-1185">Reference proteome</keyword>
<dbReference type="SUPFAM" id="SSF53383">
    <property type="entry name" value="PLP-dependent transferases"/>
    <property type="match status" value="1"/>
</dbReference>
<dbReference type="Gene3D" id="3.90.1150.10">
    <property type="entry name" value="Aspartate Aminotransferase, domain 1"/>
    <property type="match status" value="1"/>
</dbReference>
<accession>K9WCV1</accession>
<organism evidence="2 3">
    <name type="scientific">Allocoleopsis franciscana PCC 7113</name>
    <dbReference type="NCBI Taxonomy" id="1173027"/>
    <lineage>
        <taxon>Bacteria</taxon>
        <taxon>Bacillati</taxon>
        <taxon>Cyanobacteriota</taxon>
        <taxon>Cyanophyceae</taxon>
        <taxon>Coleofasciculales</taxon>
        <taxon>Coleofasciculaceae</taxon>
        <taxon>Allocoleopsis</taxon>
        <taxon>Allocoleopsis franciscana</taxon>
    </lineage>
</organism>
<dbReference type="HOGENOM" id="CLU_036434_0_0_3"/>
<name>K9WCV1_9CYAN</name>
<dbReference type="Proteomes" id="UP000010471">
    <property type="component" value="Chromosome"/>
</dbReference>
<dbReference type="PANTHER" id="PTHR30244">
    <property type="entry name" value="TRANSAMINASE"/>
    <property type="match status" value="1"/>
</dbReference>
<evidence type="ECO:0000313" key="2">
    <source>
        <dbReference type="EMBL" id="AFZ17372.1"/>
    </source>
</evidence>
<dbReference type="InterPro" id="IPR000653">
    <property type="entry name" value="DegT/StrS_aminotransferase"/>
</dbReference>
<dbReference type="GO" id="GO:0030170">
    <property type="term" value="F:pyridoxal phosphate binding"/>
    <property type="evidence" value="ECO:0007669"/>
    <property type="project" value="TreeGrafter"/>
</dbReference>
<dbReference type="OrthoDB" id="441150at2"/>
<protein>
    <submittedName>
        <fullName evidence="2">Putative PLP-dependent enzyme possibly involved in cell wall biogenesis</fullName>
    </submittedName>
</protein>
<dbReference type="STRING" id="1173027.Mic7113_1496"/>
<dbReference type="eggNOG" id="COG0399">
    <property type="taxonomic scope" value="Bacteria"/>
</dbReference>
<keyword evidence="1" id="KW-0663">Pyridoxal phosphate</keyword>
<evidence type="ECO:0000313" key="3">
    <source>
        <dbReference type="Proteomes" id="UP000010471"/>
    </source>
</evidence>
<reference evidence="2 3" key="1">
    <citation type="submission" date="2012-06" db="EMBL/GenBank/DDBJ databases">
        <title>Finished chromosome of genome of Microcoleus sp. PCC 7113.</title>
        <authorList>
            <consortium name="US DOE Joint Genome Institute"/>
            <person name="Gugger M."/>
            <person name="Coursin T."/>
            <person name="Rippka R."/>
            <person name="Tandeau De Marsac N."/>
            <person name="Huntemann M."/>
            <person name="Wei C.-L."/>
            <person name="Han J."/>
            <person name="Detter J.C."/>
            <person name="Han C."/>
            <person name="Tapia R."/>
            <person name="Chen A."/>
            <person name="Kyrpides N."/>
            <person name="Mavromatis K."/>
            <person name="Markowitz V."/>
            <person name="Szeto E."/>
            <person name="Ivanova N."/>
            <person name="Pagani I."/>
            <person name="Pati A."/>
            <person name="Goodwin L."/>
            <person name="Nordberg H.P."/>
            <person name="Cantor M.N."/>
            <person name="Hua S.X."/>
            <person name="Woyke T."/>
            <person name="Kerfeld C.A."/>
        </authorList>
    </citation>
    <scope>NUCLEOTIDE SEQUENCE [LARGE SCALE GENOMIC DNA]</scope>
    <source>
        <strain evidence="2 3">PCC 7113</strain>
    </source>
</reference>
<dbReference type="KEGG" id="mic:Mic7113_1496"/>
<dbReference type="PANTHER" id="PTHR30244:SF34">
    <property type="entry name" value="DTDP-4-AMINO-4,6-DIDEOXYGALACTOSE TRANSAMINASE"/>
    <property type="match status" value="1"/>
</dbReference>
<dbReference type="RefSeq" id="WP_015181528.1">
    <property type="nucleotide sequence ID" value="NC_019738.1"/>
</dbReference>
<proteinExistence type="inferred from homology"/>
<dbReference type="InterPro" id="IPR015422">
    <property type="entry name" value="PyrdxlP-dep_Trfase_small"/>
</dbReference>
<sequence>MLPRLNVYPRLQLHISFSDLAASLLSFLSVSNREQNIREIQSFGKSDKEVLVTLSVRTSLALMLQSLNLPPGSEVLMSAVNIRDMVEVVKRHGLVPVPVDISLDKLTPSLPLLESLISQKSRVFLVAHLFGSIINLEPYAQLCKKHNLLLVEDCAQAFTGSKYYGYEEADVSFFSFGPIKSCTALGGAVTLIRDKTLAEKMQSLEEKYPCKSEFWFFKRVLKYLGLKLFSIPGIYAQLLAFLRLLDCDLDGVINSLTRGFTQGDILAKIRYRPPNQMLSLLNRRLKNCNTQWFERRELKARNFLSQLAPEILCPGHKAEYHSFWVVPILVSNPELLMANLRKQGFDATRGNTSLACIKDLRSHDTLSAFSPLNGECLIEQVLYLPVSESLPEQELESLAKQVNDFYLASRLSQAQPRATDLIIKTPIQ</sequence>
<dbReference type="InterPro" id="IPR015421">
    <property type="entry name" value="PyrdxlP-dep_Trfase_major"/>
</dbReference>
<comment type="similarity">
    <text evidence="1">Belongs to the DegT/DnrJ/EryC1 family.</text>
</comment>
<dbReference type="InterPro" id="IPR015424">
    <property type="entry name" value="PyrdxlP-dep_Trfase"/>
</dbReference>
<evidence type="ECO:0000256" key="1">
    <source>
        <dbReference type="RuleBase" id="RU004508"/>
    </source>
</evidence>
<dbReference type="AlphaFoldDB" id="K9WCV1"/>
<dbReference type="Gene3D" id="3.40.640.10">
    <property type="entry name" value="Type I PLP-dependent aspartate aminotransferase-like (Major domain)"/>
    <property type="match status" value="1"/>
</dbReference>
<dbReference type="GO" id="GO:0008483">
    <property type="term" value="F:transaminase activity"/>
    <property type="evidence" value="ECO:0007669"/>
    <property type="project" value="TreeGrafter"/>
</dbReference>
<dbReference type="Pfam" id="PF01041">
    <property type="entry name" value="DegT_DnrJ_EryC1"/>
    <property type="match status" value="1"/>
</dbReference>
<gene>
    <name evidence="2" type="ORF">Mic7113_1496</name>
</gene>
<dbReference type="GO" id="GO:0000271">
    <property type="term" value="P:polysaccharide biosynthetic process"/>
    <property type="evidence" value="ECO:0007669"/>
    <property type="project" value="TreeGrafter"/>
</dbReference>